<dbReference type="GO" id="GO:0006888">
    <property type="term" value="P:endoplasmic reticulum to Golgi vesicle-mediated transport"/>
    <property type="evidence" value="ECO:0007669"/>
    <property type="project" value="TreeGrafter"/>
</dbReference>
<reference evidence="4 5" key="1">
    <citation type="journal article" date="2024" name="Nat. Commun.">
        <title>Phylogenomics reveals the evolutionary origins of lichenization in chlorophyte algae.</title>
        <authorList>
            <person name="Puginier C."/>
            <person name="Libourel C."/>
            <person name="Otte J."/>
            <person name="Skaloud P."/>
            <person name="Haon M."/>
            <person name="Grisel S."/>
            <person name="Petersen M."/>
            <person name="Berrin J.G."/>
            <person name="Delaux P.M."/>
            <person name="Dal Grande F."/>
            <person name="Keller J."/>
        </authorList>
    </citation>
    <scope>NUCLEOTIDE SEQUENCE [LARGE SCALE GENOMIC DNA]</scope>
    <source>
        <strain evidence="4 5">SAG 2043</strain>
    </source>
</reference>
<organism evidence="4 5">
    <name type="scientific">[Myrmecia] bisecta</name>
    <dbReference type="NCBI Taxonomy" id="41462"/>
    <lineage>
        <taxon>Eukaryota</taxon>
        <taxon>Viridiplantae</taxon>
        <taxon>Chlorophyta</taxon>
        <taxon>core chlorophytes</taxon>
        <taxon>Trebouxiophyceae</taxon>
        <taxon>Trebouxiales</taxon>
        <taxon>Trebouxiaceae</taxon>
        <taxon>Myrmecia</taxon>
    </lineage>
</organism>
<dbReference type="Pfam" id="PF20666">
    <property type="entry name" value="ZW10_C"/>
    <property type="match status" value="1"/>
</dbReference>
<dbReference type="InterPro" id="IPR046362">
    <property type="entry name" value="Zw10/DSL1_C_sf"/>
</dbReference>
<dbReference type="InterPro" id="IPR048343">
    <property type="entry name" value="ZW10_C"/>
</dbReference>
<dbReference type="PANTHER" id="PTHR12205">
    <property type="entry name" value="CENTROMERE/KINETOCHORE PROTEIN ZW10"/>
    <property type="match status" value="1"/>
</dbReference>
<evidence type="ECO:0000259" key="3">
    <source>
        <dbReference type="Pfam" id="PF22766"/>
    </source>
</evidence>
<protein>
    <submittedName>
        <fullName evidence="4">Uncharacterized protein</fullName>
    </submittedName>
</protein>
<sequence>MLGYLLPDTVHTEGATASVLQEYLDRLDIRKLKLLSALYGQAAQAQAYETMRATGQPNTQAAGLDTLANLCSSGILVPQVATLFLQQQSTQQQLLAALAEAAALRMATELQQQVADFEALVQAGSFREAARVALAIEQAAAPGAAGQQHGSPSLGQQRAQLQQVLSQHIAGLTAAGPARCQVASAGSPGALEQALLSGLHLLAAHAFANDHALVASLGEVLWPQLSSTYSQRYLSRQAPRDDSQLDSFRAVADAARAFEASAAELGFAAPRQQGAAGRIDELMNHALNQVVHRRRLQLVAEARALLLRDDAGETCVAGQSLPVDPATLQRAMERASAGVDWGTDRGVPDEDVKAGAGDLQPGLNWGRAGEECWLLECTTSAVSMAAAIRDIVALMITLPPVVHAERLKVPHFAALYFNACQHVASQLLLLPQAFEPRLSQLAGAPLEFIRDAQDLRNAGWQQLQAQVQSQQQEVLGFLDGASHFRNVSLAQRGITARKVVQQVLYFFRHLGGVLHDVLAPHEFVFAASALLQAVSLRITDNLLAIPDISVEESEDLPNILQPFMAKAERREVLVAAIKAAAPALTKLQAVLRLVDMRLVEIQRAWQDGRLQQAGLGAAEACHLVEALFEDTDLRREVLNSMA</sequence>
<dbReference type="PANTHER" id="PTHR12205:SF0">
    <property type="entry name" value="CENTROMERE_KINETOCHORE PROTEIN ZW10 HOMOLOG"/>
    <property type="match status" value="1"/>
</dbReference>
<feature type="domain" description="Centromere/kinetochore protein zw10 middle" evidence="1">
    <location>
        <begin position="198"/>
        <end position="273"/>
    </location>
</feature>
<dbReference type="GO" id="GO:1990423">
    <property type="term" value="C:RZZ complex"/>
    <property type="evidence" value="ECO:0007669"/>
    <property type="project" value="TreeGrafter"/>
</dbReference>
<feature type="domain" description="Centromere/kinetochore protein zw10 C-terminal" evidence="2">
    <location>
        <begin position="380"/>
        <end position="474"/>
    </location>
</feature>
<dbReference type="Pfam" id="PF20665">
    <property type="entry name" value="Zw10_middle"/>
    <property type="match status" value="1"/>
</dbReference>
<name>A0AAW1QRD7_9CHLO</name>
<proteinExistence type="predicted"/>
<accession>A0AAW1QRD7</accession>
<evidence type="ECO:0000313" key="4">
    <source>
        <dbReference type="EMBL" id="KAK9823988.1"/>
    </source>
</evidence>
<dbReference type="Pfam" id="PF22766">
    <property type="entry name" value="ZW10_C2"/>
    <property type="match status" value="1"/>
</dbReference>
<evidence type="ECO:0000259" key="2">
    <source>
        <dbReference type="Pfam" id="PF20666"/>
    </source>
</evidence>
<dbReference type="InterPro" id="IPR048344">
    <property type="entry name" value="Zw10_middle"/>
</dbReference>
<evidence type="ECO:0000313" key="5">
    <source>
        <dbReference type="Proteomes" id="UP001489004"/>
    </source>
</evidence>
<dbReference type="Gene3D" id="1.10.357.150">
    <property type="match status" value="1"/>
</dbReference>
<evidence type="ECO:0000259" key="1">
    <source>
        <dbReference type="Pfam" id="PF20665"/>
    </source>
</evidence>
<dbReference type="GO" id="GO:0005737">
    <property type="term" value="C:cytoplasm"/>
    <property type="evidence" value="ECO:0007669"/>
    <property type="project" value="GOC"/>
</dbReference>
<comment type="caution">
    <text evidence="4">The sequence shown here is derived from an EMBL/GenBank/DDBJ whole genome shotgun (WGS) entry which is preliminary data.</text>
</comment>
<dbReference type="AlphaFoldDB" id="A0AAW1QRD7"/>
<feature type="domain" description="ZW10 C-terminal helical" evidence="3">
    <location>
        <begin position="498"/>
        <end position="639"/>
    </location>
</feature>
<keyword evidence="5" id="KW-1185">Reference proteome</keyword>
<dbReference type="Proteomes" id="UP001489004">
    <property type="component" value="Unassembled WGS sequence"/>
</dbReference>
<gene>
    <name evidence="4" type="ORF">WJX72_006819</name>
</gene>
<dbReference type="GO" id="GO:0007094">
    <property type="term" value="P:mitotic spindle assembly checkpoint signaling"/>
    <property type="evidence" value="ECO:0007669"/>
    <property type="project" value="TreeGrafter"/>
</dbReference>
<dbReference type="EMBL" id="JALJOR010000002">
    <property type="protein sequence ID" value="KAK9823988.1"/>
    <property type="molecule type" value="Genomic_DNA"/>
</dbReference>
<dbReference type="InterPro" id="IPR055148">
    <property type="entry name" value="ZW10_C_2"/>
</dbReference>